<proteinExistence type="predicted"/>
<evidence type="ECO:0000256" key="1">
    <source>
        <dbReference type="ARBA" id="ARBA00022679"/>
    </source>
</evidence>
<evidence type="ECO:0000256" key="2">
    <source>
        <dbReference type="ARBA" id="ARBA00023315"/>
    </source>
</evidence>
<keyword evidence="2" id="KW-0012">Acyltransferase</keyword>
<dbReference type="CDD" id="cd04301">
    <property type="entry name" value="NAT_SF"/>
    <property type="match status" value="1"/>
</dbReference>
<dbReference type="RefSeq" id="WP_204056048.1">
    <property type="nucleotide sequence ID" value="NZ_BAAAGP010000005.1"/>
</dbReference>
<organism evidence="4 5">
    <name type="scientific">Microbispora corallina</name>
    <dbReference type="NCBI Taxonomy" id="83302"/>
    <lineage>
        <taxon>Bacteria</taxon>
        <taxon>Bacillati</taxon>
        <taxon>Actinomycetota</taxon>
        <taxon>Actinomycetes</taxon>
        <taxon>Streptosporangiales</taxon>
        <taxon>Streptosporangiaceae</taxon>
        <taxon>Microbispora</taxon>
    </lineage>
</organism>
<keyword evidence="5" id="KW-1185">Reference proteome</keyword>
<dbReference type="SUPFAM" id="SSF55729">
    <property type="entry name" value="Acyl-CoA N-acyltransferases (Nat)"/>
    <property type="match status" value="1"/>
</dbReference>
<dbReference type="InterPro" id="IPR016181">
    <property type="entry name" value="Acyl_CoA_acyltransferase"/>
</dbReference>
<dbReference type="InterPro" id="IPR050832">
    <property type="entry name" value="Bact_Acetyltransf"/>
</dbReference>
<name>A0ABQ4FUI2_9ACTN</name>
<reference evidence="4 5" key="1">
    <citation type="submission" date="2021-01" db="EMBL/GenBank/DDBJ databases">
        <title>Whole genome shotgun sequence of Microbispora corallina NBRC 16416.</title>
        <authorList>
            <person name="Komaki H."/>
            <person name="Tamura T."/>
        </authorList>
    </citation>
    <scope>NUCLEOTIDE SEQUENCE [LARGE SCALE GENOMIC DNA]</scope>
    <source>
        <strain evidence="4 5">NBRC 16416</strain>
    </source>
</reference>
<sequence length="147" mass="15992">MSDLRIERVSGDAALRDWRHVHNEIIPTGVLSLDEVRERAGRYVLDVAYLGDVLVGCTTVRPPTDDEPAATVIARVLPAHRRQGIGGRLYARGLAQARDLGAGVIETVVLASNTDGLRFALANGFTEIERYVLPGDTVPYVTLRLSS</sequence>
<feature type="domain" description="N-acetyltransferase" evidence="3">
    <location>
        <begin position="4"/>
        <end position="144"/>
    </location>
</feature>
<evidence type="ECO:0000259" key="3">
    <source>
        <dbReference type="PROSITE" id="PS51186"/>
    </source>
</evidence>
<dbReference type="PANTHER" id="PTHR43877">
    <property type="entry name" value="AMINOALKYLPHOSPHONATE N-ACETYLTRANSFERASE-RELATED-RELATED"/>
    <property type="match status" value="1"/>
</dbReference>
<comment type="caution">
    <text evidence="4">The sequence shown here is derived from an EMBL/GenBank/DDBJ whole genome shotgun (WGS) entry which is preliminary data.</text>
</comment>
<dbReference type="EMBL" id="BOOC01000003">
    <property type="protein sequence ID" value="GIH38474.1"/>
    <property type="molecule type" value="Genomic_DNA"/>
</dbReference>
<gene>
    <name evidence="4" type="ORF">Mco01_14740</name>
</gene>
<keyword evidence="1" id="KW-0808">Transferase</keyword>
<protein>
    <recommendedName>
        <fullName evidence="3">N-acetyltransferase domain-containing protein</fullName>
    </recommendedName>
</protein>
<evidence type="ECO:0000313" key="4">
    <source>
        <dbReference type="EMBL" id="GIH38474.1"/>
    </source>
</evidence>
<accession>A0ABQ4FUI2</accession>
<dbReference type="Proteomes" id="UP000603904">
    <property type="component" value="Unassembled WGS sequence"/>
</dbReference>
<dbReference type="Pfam" id="PF00583">
    <property type="entry name" value="Acetyltransf_1"/>
    <property type="match status" value="1"/>
</dbReference>
<evidence type="ECO:0000313" key="5">
    <source>
        <dbReference type="Proteomes" id="UP000603904"/>
    </source>
</evidence>
<dbReference type="InterPro" id="IPR000182">
    <property type="entry name" value="GNAT_dom"/>
</dbReference>
<dbReference type="PROSITE" id="PS51186">
    <property type="entry name" value="GNAT"/>
    <property type="match status" value="1"/>
</dbReference>
<dbReference type="Gene3D" id="3.40.630.30">
    <property type="match status" value="1"/>
</dbReference>